<feature type="non-terminal residue" evidence="3">
    <location>
        <position position="448"/>
    </location>
</feature>
<dbReference type="AlphaFoldDB" id="A0A0S4KK99"/>
<keyword evidence="2" id="KW-0812">Transmembrane</keyword>
<sequence length="448" mass="48936">MSTVGNLKFRVEHYDVRVRASFIFANGTSATKCRMVAEKNVKSVAPVRRSRTLHVLSQKRMSGYRAASLAVAILVGALTYLAMDATREGGSLSTHGEDGVDLSSSSSTHGEDGVDLSSSSIPAPLTGSDDSSILAAAASVSLKWTRQHCGGLVHIPVAACRFSYVRRRPPLAPSRVIANEGLTLSKDNGSRWSCMRCPSKGSPYRTIPQDNTGRDSEIHTSKVVSKYTTYAARCAANHGIMWARLLPGMHRRIMQRTVGMLLNLEIPPFKTAPTSVASLRKAKVSFSSQHHNDELVKPRQLLNITRRQLHVLDFGSGCGVTLPTLEKVLAEFIAFHGRDLVEQSLGFLLPEKPPLVRGLGIDLIEAGIVYSNATYRSPSRLFCQADGSRLPWVPDRMFDWVVSLGSASLLPNAVRCSVVRMLLSEKLRPRGAMWLGYVPGNVACDFFC</sequence>
<evidence type="ECO:0008006" key="5">
    <source>
        <dbReference type="Google" id="ProtNLM"/>
    </source>
</evidence>
<evidence type="ECO:0000313" key="3">
    <source>
        <dbReference type="EMBL" id="CUI14878.1"/>
    </source>
</evidence>
<gene>
    <name evidence="3" type="ORF">BSAL_18135c</name>
</gene>
<reference evidence="4" key="1">
    <citation type="submission" date="2015-09" db="EMBL/GenBank/DDBJ databases">
        <authorList>
            <consortium name="Pathogen Informatics"/>
        </authorList>
    </citation>
    <scope>NUCLEOTIDE SEQUENCE [LARGE SCALE GENOMIC DNA]</scope>
    <source>
        <strain evidence="4">Lake Konstanz</strain>
    </source>
</reference>
<keyword evidence="4" id="KW-1185">Reference proteome</keyword>
<dbReference type="Proteomes" id="UP000051952">
    <property type="component" value="Unassembled WGS sequence"/>
</dbReference>
<proteinExistence type="predicted"/>
<keyword evidence="2" id="KW-1133">Transmembrane helix</keyword>
<keyword evidence="2" id="KW-0472">Membrane</keyword>
<evidence type="ECO:0000256" key="1">
    <source>
        <dbReference type="SAM" id="MobiDB-lite"/>
    </source>
</evidence>
<dbReference type="OrthoDB" id="445277at2759"/>
<feature type="transmembrane region" description="Helical" evidence="2">
    <location>
        <begin position="66"/>
        <end position="83"/>
    </location>
</feature>
<dbReference type="Gene3D" id="3.40.50.150">
    <property type="entry name" value="Vaccinia Virus protein VP39"/>
    <property type="match status" value="1"/>
</dbReference>
<dbReference type="EMBL" id="CYKH01001682">
    <property type="protein sequence ID" value="CUI14878.1"/>
    <property type="molecule type" value="Genomic_DNA"/>
</dbReference>
<accession>A0A0S4KK99</accession>
<evidence type="ECO:0000313" key="4">
    <source>
        <dbReference type="Proteomes" id="UP000051952"/>
    </source>
</evidence>
<dbReference type="InterPro" id="IPR029063">
    <property type="entry name" value="SAM-dependent_MTases_sf"/>
</dbReference>
<name>A0A0S4KK99_BODSA</name>
<protein>
    <recommendedName>
        <fullName evidence="5">Transmembrane protein</fullName>
    </recommendedName>
</protein>
<evidence type="ECO:0000256" key="2">
    <source>
        <dbReference type="SAM" id="Phobius"/>
    </source>
</evidence>
<dbReference type="SUPFAM" id="SSF53335">
    <property type="entry name" value="S-adenosyl-L-methionine-dependent methyltransferases"/>
    <property type="match status" value="1"/>
</dbReference>
<dbReference type="VEuPathDB" id="TriTrypDB:BSAL_18135c"/>
<feature type="region of interest" description="Disordered" evidence="1">
    <location>
        <begin position="91"/>
        <end position="121"/>
    </location>
</feature>
<organism evidence="3 4">
    <name type="scientific">Bodo saltans</name>
    <name type="common">Flagellated protozoan</name>
    <dbReference type="NCBI Taxonomy" id="75058"/>
    <lineage>
        <taxon>Eukaryota</taxon>
        <taxon>Discoba</taxon>
        <taxon>Euglenozoa</taxon>
        <taxon>Kinetoplastea</taxon>
        <taxon>Metakinetoplastina</taxon>
        <taxon>Eubodonida</taxon>
        <taxon>Bodonidae</taxon>
        <taxon>Bodo</taxon>
    </lineage>
</organism>